<evidence type="ECO:0000256" key="5">
    <source>
        <dbReference type="ARBA" id="ARBA00023136"/>
    </source>
</evidence>
<keyword evidence="12" id="KW-1185">Reference proteome</keyword>
<dbReference type="InterPro" id="IPR007110">
    <property type="entry name" value="Ig-like_dom"/>
</dbReference>
<dbReference type="EMBL" id="JARQZJ010000125">
    <property type="protein sequence ID" value="KAK9890447.1"/>
    <property type="molecule type" value="Genomic_DNA"/>
</dbReference>
<dbReference type="InterPro" id="IPR003598">
    <property type="entry name" value="Ig_sub2"/>
</dbReference>
<dbReference type="FunFam" id="2.60.40.10:FF:000328">
    <property type="entry name" value="CLUMA_CG000981, isoform A"/>
    <property type="match status" value="1"/>
</dbReference>
<dbReference type="InterPro" id="IPR003599">
    <property type="entry name" value="Ig_sub"/>
</dbReference>
<keyword evidence="7" id="KW-0325">Glycoprotein</keyword>
<keyword evidence="4" id="KW-0677">Repeat</keyword>
<dbReference type="Gene3D" id="2.60.40.10">
    <property type="entry name" value="Immunoglobulins"/>
    <property type="match status" value="2"/>
</dbReference>
<dbReference type="PROSITE" id="PS50835">
    <property type="entry name" value="IG_LIKE"/>
    <property type="match status" value="2"/>
</dbReference>
<organism evidence="11 12">
    <name type="scientific">Henosepilachna vigintioctopunctata</name>
    <dbReference type="NCBI Taxonomy" id="420089"/>
    <lineage>
        <taxon>Eukaryota</taxon>
        <taxon>Metazoa</taxon>
        <taxon>Ecdysozoa</taxon>
        <taxon>Arthropoda</taxon>
        <taxon>Hexapoda</taxon>
        <taxon>Insecta</taxon>
        <taxon>Pterygota</taxon>
        <taxon>Neoptera</taxon>
        <taxon>Endopterygota</taxon>
        <taxon>Coleoptera</taxon>
        <taxon>Polyphaga</taxon>
        <taxon>Cucujiformia</taxon>
        <taxon>Coccinelloidea</taxon>
        <taxon>Coccinellidae</taxon>
        <taxon>Epilachninae</taxon>
        <taxon>Epilachnini</taxon>
        <taxon>Henosepilachna</taxon>
    </lineage>
</organism>
<evidence type="ECO:0000313" key="11">
    <source>
        <dbReference type="EMBL" id="KAK9890447.1"/>
    </source>
</evidence>
<evidence type="ECO:0000256" key="4">
    <source>
        <dbReference type="ARBA" id="ARBA00022737"/>
    </source>
</evidence>
<keyword evidence="3" id="KW-0732">Signal</keyword>
<dbReference type="Pfam" id="PF07679">
    <property type="entry name" value="I-set"/>
    <property type="match status" value="1"/>
</dbReference>
<keyword evidence="5" id="KW-0472">Membrane</keyword>
<dbReference type="GO" id="GO:0043005">
    <property type="term" value="C:neuron projection"/>
    <property type="evidence" value="ECO:0007669"/>
    <property type="project" value="TreeGrafter"/>
</dbReference>
<sequence length="305" mass="33940">MCQINTDPMKSQLGTLDVVVPPDFIPEETSGDVMVPEGGIVKLTCRAKGHPIPHIQWRREDGNEIILREPSGLKTRVASYQGEVLRLAKISRSEMGAYMCIATNGVPPTVSKRITVNVHFHPVIHVPNQLVGSPLGTDVPLECHVEAFPKSINYWIRDTGEMVVNSYKYDVQTIGKSQFEVKMTVIVRNLQKEDAGSYRCIAKNSLGEVESNIRLYDIPGPTRTYIPLDEEDYNEQLGSAERDQDEELSNSVLERGHLPTLTTSGAPRGSYDNTHENHVPNDPAPNGSAAPFPRLFLLLLLLFRI</sequence>
<dbReference type="SMART" id="SM00409">
    <property type="entry name" value="IG"/>
    <property type="match status" value="2"/>
</dbReference>
<feature type="region of interest" description="Disordered" evidence="9">
    <location>
        <begin position="239"/>
        <end position="287"/>
    </location>
</feature>
<evidence type="ECO:0000256" key="1">
    <source>
        <dbReference type="ARBA" id="ARBA00004236"/>
    </source>
</evidence>
<dbReference type="SUPFAM" id="SSF48726">
    <property type="entry name" value="Immunoglobulin"/>
    <property type="match status" value="2"/>
</dbReference>
<name>A0AAW1VEG4_9CUCU</name>
<dbReference type="Pfam" id="PF13927">
    <property type="entry name" value="Ig_3"/>
    <property type="match status" value="1"/>
</dbReference>
<dbReference type="SMART" id="SM00408">
    <property type="entry name" value="IGc2"/>
    <property type="match status" value="2"/>
</dbReference>
<accession>A0AAW1VEG4</accession>
<dbReference type="FunFam" id="2.60.40.10:FF:000376">
    <property type="entry name" value="CLUMA_CG000981, isoform A"/>
    <property type="match status" value="1"/>
</dbReference>
<dbReference type="AlphaFoldDB" id="A0AAW1VEG4"/>
<evidence type="ECO:0000256" key="3">
    <source>
        <dbReference type="ARBA" id="ARBA00022729"/>
    </source>
</evidence>
<dbReference type="GO" id="GO:0005886">
    <property type="term" value="C:plasma membrane"/>
    <property type="evidence" value="ECO:0007669"/>
    <property type="project" value="UniProtKB-SubCell"/>
</dbReference>
<protein>
    <recommendedName>
        <fullName evidence="10">Ig-like domain-containing protein</fullName>
    </recommendedName>
</protein>
<proteinExistence type="predicted"/>
<evidence type="ECO:0000256" key="8">
    <source>
        <dbReference type="ARBA" id="ARBA00023319"/>
    </source>
</evidence>
<keyword evidence="6" id="KW-1015">Disulfide bond</keyword>
<keyword evidence="2" id="KW-1003">Cell membrane</keyword>
<evidence type="ECO:0000259" key="10">
    <source>
        <dbReference type="PROSITE" id="PS50835"/>
    </source>
</evidence>
<evidence type="ECO:0000256" key="9">
    <source>
        <dbReference type="SAM" id="MobiDB-lite"/>
    </source>
</evidence>
<keyword evidence="8" id="KW-0393">Immunoglobulin domain</keyword>
<feature type="domain" description="Ig-like" evidence="10">
    <location>
        <begin position="122"/>
        <end position="216"/>
    </location>
</feature>
<dbReference type="InterPro" id="IPR013098">
    <property type="entry name" value="Ig_I-set"/>
</dbReference>
<dbReference type="InterPro" id="IPR013783">
    <property type="entry name" value="Ig-like_fold"/>
</dbReference>
<dbReference type="PANTHER" id="PTHR12231">
    <property type="entry name" value="CTX-RELATED TYPE I TRANSMEMBRANE PROTEIN"/>
    <property type="match status" value="1"/>
</dbReference>
<evidence type="ECO:0000256" key="2">
    <source>
        <dbReference type="ARBA" id="ARBA00022475"/>
    </source>
</evidence>
<dbReference type="PANTHER" id="PTHR12231:SF255">
    <property type="entry name" value="DPR-INTERACTING PROTEIN ALPHA, ISOFORM A"/>
    <property type="match status" value="1"/>
</dbReference>
<evidence type="ECO:0000313" key="12">
    <source>
        <dbReference type="Proteomes" id="UP001431783"/>
    </source>
</evidence>
<dbReference type="InterPro" id="IPR036179">
    <property type="entry name" value="Ig-like_dom_sf"/>
</dbReference>
<dbReference type="Proteomes" id="UP001431783">
    <property type="component" value="Unassembled WGS sequence"/>
</dbReference>
<comment type="caution">
    <text evidence="11">The sequence shown here is derived from an EMBL/GenBank/DDBJ whole genome shotgun (WGS) entry which is preliminary data.</text>
</comment>
<dbReference type="InterPro" id="IPR051170">
    <property type="entry name" value="Neural/epithelial_adhesion"/>
</dbReference>
<feature type="domain" description="Ig-like" evidence="10">
    <location>
        <begin position="22"/>
        <end position="117"/>
    </location>
</feature>
<comment type="subcellular location">
    <subcellularLocation>
        <location evidence="1">Cell membrane</location>
    </subcellularLocation>
</comment>
<evidence type="ECO:0000256" key="7">
    <source>
        <dbReference type="ARBA" id="ARBA00023180"/>
    </source>
</evidence>
<reference evidence="11 12" key="1">
    <citation type="submission" date="2023-03" db="EMBL/GenBank/DDBJ databases">
        <title>Genome insight into feeding habits of ladybird beetles.</title>
        <authorList>
            <person name="Li H.-S."/>
            <person name="Huang Y.-H."/>
            <person name="Pang H."/>
        </authorList>
    </citation>
    <scope>NUCLEOTIDE SEQUENCE [LARGE SCALE GENOMIC DNA]</scope>
    <source>
        <strain evidence="11">SYSU_2023b</strain>
        <tissue evidence="11">Whole body</tissue>
    </source>
</reference>
<evidence type="ECO:0000256" key="6">
    <source>
        <dbReference type="ARBA" id="ARBA00023157"/>
    </source>
</evidence>
<gene>
    <name evidence="11" type="ORF">WA026_010533</name>
</gene>